<organism evidence="1 2">
    <name type="scientific">Rhizoctonia solani</name>
    <dbReference type="NCBI Taxonomy" id="456999"/>
    <lineage>
        <taxon>Eukaryota</taxon>
        <taxon>Fungi</taxon>
        <taxon>Dikarya</taxon>
        <taxon>Basidiomycota</taxon>
        <taxon>Agaricomycotina</taxon>
        <taxon>Agaricomycetes</taxon>
        <taxon>Cantharellales</taxon>
        <taxon>Ceratobasidiaceae</taxon>
        <taxon>Rhizoctonia</taxon>
    </lineage>
</organism>
<proteinExistence type="predicted"/>
<dbReference type="EMBL" id="CP059672">
    <property type="protein sequence ID" value="QRW26570.1"/>
    <property type="molecule type" value="Genomic_DNA"/>
</dbReference>
<gene>
    <name evidence="1" type="ORF">RhiXN_12231</name>
</gene>
<name>A0A8H8P7F2_9AGAM</name>
<dbReference type="KEGG" id="rsx:RhiXN_12231"/>
<dbReference type="RefSeq" id="XP_043186807.1">
    <property type="nucleotide sequence ID" value="XM_043332046.1"/>
</dbReference>
<dbReference type="GeneID" id="67034509"/>
<dbReference type="Proteomes" id="UP000650533">
    <property type="component" value="Chromosome 15"/>
</dbReference>
<accession>A0A8H8P7F2</accession>
<dbReference type="AlphaFoldDB" id="A0A8H8P7F2"/>
<evidence type="ECO:0000313" key="2">
    <source>
        <dbReference type="Proteomes" id="UP000650533"/>
    </source>
</evidence>
<sequence>MVKWIKIIFSTQLHGSRHRKRGVISNLSGATDQLIFDQSIHRDDSEHFVCKNNSSGVVNLSIGLLNGKGADQKFEPILVWTNIATRSNVTTKFTPNLTVQVTCNYQATKILCGKMETNAIWSYDLNKLSKMDGVTLWNFVEDNGHSKAALHYQQRLAFGYAQTDWDNLVDSAAWVEVASGEVSRISGKAGQKRFGHNAKGHATKKLVCKNNTDSRANLSIGFVRGDGINQRYEPTMLWTGVGAKSNVAVQFTPVLSAYITRDYKATEMLRGEVETDAIWTFNLDQLDGVTGWNLVEDDITGAFGIEPAQFV</sequence>
<reference evidence="1" key="1">
    <citation type="submission" date="2020-05" db="EMBL/GenBank/DDBJ databases">
        <title>Evolutionary and genomic comparisons of hybrid uninucleate and nonhybrid Rhizoctonia fungi.</title>
        <authorList>
            <person name="Li C."/>
            <person name="Chen X."/>
        </authorList>
    </citation>
    <scope>NUCLEOTIDE SEQUENCE</scope>
    <source>
        <strain evidence="1">AG-1 IA</strain>
    </source>
</reference>
<evidence type="ECO:0000313" key="1">
    <source>
        <dbReference type="EMBL" id="QRW26570.1"/>
    </source>
</evidence>
<protein>
    <submittedName>
        <fullName evidence="1">Uncharacterized protein</fullName>
    </submittedName>
</protein>